<dbReference type="VEuPathDB" id="ToxoDB:EMH_0006830"/>
<dbReference type="PANTHER" id="PTHR14189">
    <property type="entry name" value="PROTEIN PHOSPHATASE METHYLESTERASE-1 RELATED"/>
    <property type="match status" value="1"/>
</dbReference>
<dbReference type="Gene3D" id="3.40.50.1820">
    <property type="entry name" value="alpha/beta hydrolase"/>
    <property type="match status" value="1"/>
</dbReference>
<dbReference type="GO" id="GO:0051723">
    <property type="term" value="F:protein methylesterase activity"/>
    <property type="evidence" value="ECO:0007669"/>
    <property type="project" value="UniProtKB-EC"/>
</dbReference>
<keyword evidence="4" id="KW-0378">Hydrolase</keyword>
<dbReference type="InterPro" id="IPR016812">
    <property type="entry name" value="PPase_methylesterase_euk"/>
</dbReference>
<accession>U6K0P8</accession>
<keyword evidence="9" id="KW-1185">Reference proteome</keyword>
<dbReference type="InterPro" id="IPR029058">
    <property type="entry name" value="AB_hydrolase_fold"/>
</dbReference>
<evidence type="ECO:0000256" key="4">
    <source>
        <dbReference type="ARBA" id="ARBA00022801"/>
    </source>
</evidence>
<evidence type="ECO:0000256" key="3">
    <source>
        <dbReference type="ARBA" id="ARBA00022487"/>
    </source>
</evidence>
<sequence>MDASELFSISSRQPARMPPDIKELPPITRGRSSNLPDRVGSPSGSPHHSRRKSAGCSMRTVKEERQQADAGFSEEAIGSRASLDSDRETTDGHREDSRQPRPALFARHRTGRNHDLLVPHSGSSSRRSSCNSSCGPLPTWDEFFEKCEDVRPSDTSDRLLREGSLPLRVFAYDARGHGATMCADSKTLSAEVLTEDGIAIVQYLFNRLVKDELSPSGIRQGEPAPESTKTDGAVGGEANAHRDPDSLPSVILVGHRFVPHPMILPFWGLVDYLRGALMYFLPVLLVNLGQCSMGGAIATRMAASGRVPQLHGLMVLDVVEGTALAALPQMAAFVSRFPSLFTSCKEAVNWSIFAGLLCNKSSAAISIPSQLVKTTRGALPASHKGAEKGPPDEEVWTWRVDVMATEPYWEGWFRGMSQAFLASRCVKILICSSSDRLDKELMIAHMQGKFQVQIVSGSGHVIEEDQPAELCRVVQTFITRYRLHLPPSQRAGLVKG</sequence>
<evidence type="ECO:0000256" key="6">
    <source>
        <dbReference type="SAM" id="MobiDB-lite"/>
    </source>
</evidence>
<dbReference type="Proteomes" id="UP000030744">
    <property type="component" value="Unassembled WGS sequence"/>
</dbReference>
<reference evidence="8" key="1">
    <citation type="submission" date="2013-10" db="EMBL/GenBank/DDBJ databases">
        <title>Genomic analysis of the causative agents of coccidiosis in chickens.</title>
        <authorList>
            <person name="Reid A.J."/>
            <person name="Blake D."/>
            <person name="Billington K."/>
            <person name="Browne H."/>
            <person name="Dunn M."/>
            <person name="Hung S."/>
            <person name="Kawahara F."/>
            <person name="Miranda-Saavedra D."/>
            <person name="Mourier T."/>
            <person name="Nagra H."/>
            <person name="Otto T.D."/>
            <person name="Rawlings N."/>
            <person name="Sanchez A."/>
            <person name="Sanders M."/>
            <person name="Subramaniam C."/>
            <person name="Tay Y."/>
            <person name="Dear P."/>
            <person name="Doerig C."/>
            <person name="Gruber A."/>
            <person name="Parkinson J."/>
            <person name="Shirley M."/>
            <person name="Wan K.L."/>
            <person name="Berriman M."/>
            <person name="Tomley F."/>
            <person name="Pain A."/>
        </authorList>
    </citation>
    <scope>NUCLEOTIDE SEQUENCE [LARGE SCALE GENOMIC DNA]</scope>
    <source>
        <strain evidence="8">Houghton</strain>
    </source>
</reference>
<dbReference type="GeneID" id="25375683"/>
<dbReference type="RefSeq" id="XP_013353131.1">
    <property type="nucleotide sequence ID" value="XM_013497677.1"/>
</dbReference>
<feature type="region of interest" description="Disordered" evidence="6">
    <location>
        <begin position="1"/>
        <end position="132"/>
    </location>
</feature>
<evidence type="ECO:0000256" key="1">
    <source>
        <dbReference type="ARBA" id="ARBA00008645"/>
    </source>
</evidence>
<name>U6K0P8_9EIME</name>
<comment type="catalytic activity">
    <reaction evidence="5">
        <text>[phosphatase 2A protein]-C-terminal L-leucine methyl ester + H2O = [phosphatase 2A protein]-C-terminal L-leucine + methanol + H(+)</text>
        <dbReference type="Rhea" id="RHEA:48548"/>
        <dbReference type="Rhea" id="RHEA-COMP:12134"/>
        <dbReference type="Rhea" id="RHEA-COMP:12135"/>
        <dbReference type="ChEBI" id="CHEBI:15377"/>
        <dbReference type="ChEBI" id="CHEBI:15378"/>
        <dbReference type="ChEBI" id="CHEBI:17790"/>
        <dbReference type="ChEBI" id="CHEBI:90516"/>
        <dbReference type="ChEBI" id="CHEBI:90517"/>
        <dbReference type="EC" id="3.1.1.89"/>
    </reaction>
</comment>
<evidence type="ECO:0000313" key="8">
    <source>
        <dbReference type="EMBL" id="CDJ30566.1"/>
    </source>
</evidence>
<dbReference type="AlphaFoldDB" id="U6K0P8"/>
<evidence type="ECO:0000259" key="7">
    <source>
        <dbReference type="Pfam" id="PF12697"/>
    </source>
</evidence>
<evidence type="ECO:0000313" key="9">
    <source>
        <dbReference type="Proteomes" id="UP000030744"/>
    </source>
</evidence>
<feature type="domain" description="AB hydrolase-1" evidence="7">
    <location>
        <begin position="292"/>
        <end position="472"/>
    </location>
</feature>
<keyword evidence="3" id="KW-0719">Serine esterase</keyword>
<dbReference type="SUPFAM" id="SSF53474">
    <property type="entry name" value="alpha/beta-Hydrolases"/>
    <property type="match status" value="1"/>
</dbReference>
<gene>
    <name evidence="8" type="ORF">EMH_0006830</name>
</gene>
<reference evidence="8" key="2">
    <citation type="submission" date="2013-10" db="EMBL/GenBank/DDBJ databases">
        <authorList>
            <person name="Aslett M."/>
        </authorList>
    </citation>
    <scope>NUCLEOTIDE SEQUENCE [LARGE SCALE GENOMIC DNA]</scope>
    <source>
        <strain evidence="8">Houghton</strain>
    </source>
</reference>
<evidence type="ECO:0000256" key="2">
    <source>
        <dbReference type="ARBA" id="ARBA00013111"/>
    </source>
</evidence>
<proteinExistence type="inferred from homology"/>
<dbReference type="EMBL" id="HG682603">
    <property type="protein sequence ID" value="CDJ30566.1"/>
    <property type="molecule type" value="Genomic_DNA"/>
</dbReference>
<feature type="region of interest" description="Disordered" evidence="6">
    <location>
        <begin position="215"/>
        <end position="240"/>
    </location>
</feature>
<feature type="compositionally biased region" description="Basic and acidic residues" evidence="6">
    <location>
        <begin position="83"/>
        <end position="99"/>
    </location>
</feature>
<organism evidence="8 9">
    <name type="scientific">Eimeria mitis</name>
    <dbReference type="NCBI Taxonomy" id="44415"/>
    <lineage>
        <taxon>Eukaryota</taxon>
        <taxon>Sar</taxon>
        <taxon>Alveolata</taxon>
        <taxon>Apicomplexa</taxon>
        <taxon>Conoidasida</taxon>
        <taxon>Coccidia</taxon>
        <taxon>Eucoccidiorida</taxon>
        <taxon>Eimeriorina</taxon>
        <taxon>Eimeriidae</taxon>
        <taxon>Eimeria</taxon>
    </lineage>
</organism>
<feature type="compositionally biased region" description="Low complexity" evidence="6">
    <location>
        <begin position="121"/>
        <end position="132"/>
    </location>
</feature>
<dbReference type="Pfam" id="PF12697">
    <property type="entry name" value="Abhydrolase_6"/>
    <property type="match status" value="1"/>
</dbReference>
<dbReference type="EC" id="3.1.1.89" evidence="2"/>
<dbReference type="InterPro" id="IPR000073">
    <property type="entry name" value="AB_hydrolase_1"/>
</dbReference>
<dbReference type="PANTHER" id="PTHR14189:SF0">
    <property type="entry name" value="PROTEIN PHOSPHATASE METHYLESTERASE 1"/>
    <property type="match status" value="1"/>
</dbReference>
<dbReference type="OrthoDB" id="194865at2759"/>
<protein>
    <recommendedName>
        <fullName evidence="2">protein phosphatase methylesterase-1</fullName>
        <ecNumber evidence="2">3.1.1.89</ecNumber>
    </recommendedName>
</protein>
<evidence type="ECO:0000256" key="5">
    <source>
        <dbReference type="ARBA" id="ARBA00049203"/>
    </source>
</evidence>
<comment type="similarity">
    <text evidence="1">Belongs to the AB hydrolase superfamily.</text>
</comment>